<evidence type="ECO:0000256" key="1">
    <source>
        <dbReference type="ARBA" id="ARBA00004167"/>
    </source>
</evidence>
<reference evidence="8 9" key="1">
    <citation type="journal article" date="2016" name="Genome Biol. Evol.">
        <title>Gene Family Evolution Reflects Adaptation to Soil Environmental Stressors in the Genome of the Collembolan Orchesella cincta.</title>
        <authorList>
            <person name="Faddeeva-Vakhrusheva A."/>
            <person name="Derks M.F."/>
            <person name="Anvar S.Y."/>
            <person name="Agamennone V."/>
            <person name="Suring W."/>
            <person name="Smit S."/>
            <person name="van Straalen N.M."/>
            <person name="Roelofs D."/>
        </authorList>
    </citation>
    <scope>NUCLEOTIDE SEQUENCE [LARGE SCALE GENOMIC DNA]</scope>
    <source>
        <tissue evidence="8">Mixed pool</tissue>
    </source>
</reference>
<dbReference type="Proteomes" id="UP000094527">
    <property type="component" value="Unassembled WGS sequence"/>
</dbReference>
<dbReference type="AlphaFoldDB" id="A0A1D2MT48"/>
<sequence>MEVQEDVVDTFLRYGLFIGAVFQLICIGAVIVMPDNKSECCQDSDCSEDERSISDQGSPHISPHHKHHRQKRDKKKRR</sequence>
<keyword evidence="9" id="KW-1185">Reference proteome</keyword>
<evidence type="ECO:0000256" key="4">
    <source>
        <dbReference type="ARBA" id="ARBA00022989"/>
    </source>
</evidence>
<keyword evidence="3 7" id="KW-0812">Transmembrane</keyword>
<evidence type="ECO:0000256" key="7">
    <source>
        <dbReference type="SAM" id="Phobius"/>
    </source>
</evidence>
<evidence type="ECO:0000313" key="9">
    <source>
        <dbReference type="Proteomes" id="UP000094527"/>
    </source>
</evidence>
<name>A0A1D2MT48_ORCCI</name>
<keyword evidence="5 7" id="KW-0472">Membrane</keyword>
<protein>
    <submittedName>
        <fullName evidence="8">Protein anon-73B1</fullName>
    </submittedName>
</protein>
<evidence type="ECO:0000313" key="8">
    <source>
        <dbReference type="EMBL" id="ODM95865.1"/>
    </source>
</evidence>
<feature type="region of interest" description="Disordered" evidence="6">
    <location>
        <begin position="44"/>
        <end position="78"/>
    </location>
</feature>
<dbReference type="EMBL" id="LJIJ01000612">
    <property type="protein sequence ID" value="ODM95865.1"/>
    <property type="molecule type" value="Genomic_DNA"/>
</dbReference>
<feature type="compositionally biased region" description="Basic residues" evidence="6">
    <location>
        <begin position="62"/>
        <end position="78"/>
    </location>
</feature>
<comment type="similarity">
    <text evidence="2">Belongs to the UPF0239 family.</text>
</comment>
<dbReference type="Pfam" id="PF06783">
    <property type="entry name" value="UPF0239"/>
    <property type="match status" value="1"/>
</dbReference>
<evidence type="ECO:0000256" key="5">
    <source>
        <dbReference type="ARBA" id="ARBA00023136"/>
    </source>
</evidence>
<dbReference type="PANTHER" id="PTHR14409">
    <property type="entry name" value="MANNOSIDASE, BETA A, LYSOSOMAL-LIKE, MANBAL PROTEIN"/>
    <property type="match status" value="1"/>
</dbReference>
<proteinExistence type="inferred from homology"/>
<dbReference type="PANTHER" id="PTHR14409:SF0">
    <property type="entry name" value="PROTEIN MANBAL"/>
    <property type="match status" value="1"/>
</dbReference>
<evidence type="ECO:0000256" key="3">
    <source>
        <dbReference type="ARBA" id="ARBA00022692"/>
    </source>
</evidence>
<comment type="caution">
    <text evidence="8">The sequence shown here is derived from an EMBL/GenBank/DDBJ whole genome shotgun (WGS) entry which is preliminary data.</text>
</comment>
<dbReference type="InterPro" id="IPR009621">
    <property type="entry name" value="UPF0239"/>
</dbReference>
<gene>
    <name evidence="8" type="ORF">Ocin01_10817</name>
</gene>
<feature type="transmembrane region" description="Helical" evidence="7">
    <location>
        <begin position="12"/>
        <end position="32"/>
    </location>
</feature>
<accession>A0A1D2MT48</accession>
<organism evidence="8 9">
    <name type="scientific">Orchesella cincta</name>
    <name type="common">Springtail</name>
    <name type="synonym">Podura cincta</name>
    <dbReference type="NCBI Taxonomy" id="48709"/>
    <lineage>
        <taxon>Eukaryota</taxon>
        <taxon>Metazoa</taxon>
        <taxon>Ecdysozoa</taxon>
        <taxon>Arthropoda</taxon>
        <taxon>Hexapoda</taxon>
        <taxon>Collembola</taxon>
        <taxon>Entomobryomorpha</taxon>
        <taxon>Entomobryoidea</taxon>
        <taxon>Orchesellidae</taxon>
        <taxon>Orchesellinae</taxon>
        <taxon>Orchesella</taxon>
    </lineage>
</organism>
<evidence type="ECO:0000256" key="6">
    <source>
        <dbReference type="SAM" id="MobiDB-lite"/>
    </source>
</evidence>
<keyword evidence="4 7" id="KW-1133">Transmembrane helix</keyword>
<evidence type="ECO:0000256" key="2">
    <source>
        <dbReference type="ARBA" id="ARBA00006839"/>
    </source>
</evidence>
<comment type="subcellular location">
    <subcellularLocation>
        <location evidence="1">Membrane</location>
        <topology evidence="1">Single-pass membrane protein</topology>
    </subcellularLocation>
</comment>
<dbReference type="OMA" id="FQMVCLA"/>
<dbReference type="GO" id="GO:0016020">
    <property type="term" value="C:membrane"/>
    <property type="evidence" value="ECO:0007669"/>
    <property type="project" value="UniProtKB-SubCell"/>
</dbReference>